<dbReference type="AlphaFoldDB" id="A0A916UT91"/>
<evidence type="ECO:0000313" key="3">
    <source>
        <dbReference type="EMBL" id="GGC87348.1"/>
    </source>
</evidence>
<reference evidence="3" key="2">
    <citation type="submission" date="2020-09" db="EMBL/GenBank/DDBJ databases">
        <authorList>
            <person name="Sun Q."/>
            <person name="Zhou Y."/>
        </authorList>
    </citation>
    <scope>NUCLEOTIDE SEQUENCE</scope>
    <source>
        <strain evidence="3">CGMCC 1.12919</strain>
    </source>
</reference>
<evidence type="ECO:0000256" key="2">
    <source>
        <dbReference type="RuleBase" id="RU003707"/>
    </source>
</evidence>
<dbReference type="PROSITE" id="PS00166">
    <property type="entry name" value="ENOYL_COA_HYDRATASE"/>
    <property type="match status" value="1"/>
</dbReference>
<dbReference type="SUPFAM" id="SSF52096">
    <property type="entry name" value="ClpP/crotonase"/>
    <property type="match status" value="1"/>
</dbReference>
<dbReference type="Gene3D" id="1.10.12.10">
    <property type="entry name" value="Lyase 2-enoyl-coa Hydratase, Chain A, domain 2"/>
    <property type="match status" value="1"/>
</dbReference>
<dbReference type="Gene3D" id="3.90.226.10">
    <property type="entry name" value="2-enoyl-CoA Hydratase, Chain A, domain 1"/>
    <property type="match status" value="1"/>
</dbReference>
<keyword evidence="4" id="KW-1185">Reference proteome</keyword>
<evidence type="ECO:0000313" key="4">
    <source>
        <dbReference type="Proteomes" id="UP000637002"/>
    </source>
</evidence>
<protein>
    <submittedName>
        <fullName evidence="3">Enoyl-CoA hydratase</fullName>
    </submittedName>
</protein>
<dbReference type="InterPro" id="IPR014748">
    <property type="entry name" value="Enoyl-CoA_hydra_C"/>
</dbReference>
<dbReference type="Proteomes" id="UP000637002">
    <property type="component" value="Unassembled WGS sequence"/>
</dbReference>
<accession>A0A916UT91</accession>
<comment type="similarity">
    <text evidence="1 2">Belongs to the enoyl-CoA hydratase/isomerase family.</text>
</comment>
<dbReference type="Pfam" id="PF00378">
    <property type="entry name" value="ECH_1"/>
    <property type="match status" value="1"/>
</dbReference>
<dbReference type="InterPro" id="IPR018376">
    <property type="entry name" value="Enoyl-CoA_hyd/isom_CS"/>
</dbReference>
<dbReference type="RefSeq" id="WP_188612057.1">
    <property type="nucleotide sequence ID" value="NZ_BMGG01000010.1"/>
</dbReference>
<comment type="caution">
    <text evidence="3">The sequence shown here is derived from an EMBL/GenBank/DDBJ whole genome shotgun (WGS) entry which is preliminary data.</text>
</comment>
<dbReference type="InterPro" id="IPR029045">
    <property type="entry name" value="ClpP/crotonase-like_dom_sf"/>
</dbReference>
<gene>
    <name evidence="3" type="ORF">GCM10010994_51630</name>
</gene>
<dbReference type="CDD" id="cd06558">
    <property type="entry name" value="crotonase-like"/>
    <property type="match status" value="1"/>
</dbReference>
<name>A0A916UT91_9HYPH</name>
<reference evidence="3" key="1">
    <citation type="journal article" date="2014" name="Int. J. Syst. Evol. Microbiol.">
        <title>Complete genome sequence of Corynebacterium casei LMG S-19264T (=DSM 44701T), isolated from a smear-ripened cheese.</title>
        <authorList>
            <consortium name="US DOE Joint Genome Institute (JGI-PGF)"/>
            <person name="Walter F."/>
            <person name="Albersmeier A."/>
            <person name="Kalinowski J."/>
            <person name="Ruckert C."/>
        </authorList>
    </citation>
    <scope>NUCLEOTIDE SEQUENCE</scope>
    <source>
        <strain evidence="3">CGMCC 1.12919</strain>
    </source>
</reference>
<dbReference type="GO" id="GO:0003824">
    <property type="term" value="F:catalytic activity"/>
    <property type="evidence" value="ECO:0007669"/>
    <property type="project" value="InterPro"/>
</dbReference>
<dbReference type="InterPro" id="IPR001753">
    <property type="entry name" value="Enoyl-CoA_hydra/iso"/>
</dbReference>
<dbReference type="EMBL" id="BMGG01000010">
    <property type="protein sequence ID" value="GGC87348.1"/>
    <property type="molecule type" value="Genomic_DNA"/>
</dbReference>
<proteinExistence type="inferred from homology"/>
<dbReference type="PANTHER" id="PTHR43459">
    <property type="entry name" value="ENOYL-COA HYDRATASE"/>
    <property type="match status" value="1"/>
</dbReference>
<evidence type="ECO:0000256" key="1">
    <source>
        <dbReference type="ARBA" id="ARBA00005254"/>
    </source>
</evidence>
<dbReference type="PANTHER" id="PTHR43459:SF1">
    <property type="entry name" value="EG:BACN32G11.4 PROTEIN"/>
    <property type="match status" value="1"/>
</dbReference>
<sequence>MARYVSEDLDQGLAIITLNRPDRRNAISMELAEDLVAAVARAAADPKARAVLLRGAGGTFCVGGDVKGMAERGHGSGPVDHQVSELRRVMEVSRLLHDMRKPTIAALDGAAAGGGLSLALACDLRIAAKSTKITTAFAKVALPGDFGGTYLLTRLLGSAKARELFLLCPLLTADEALAHGLVTKVVADADLQRVAHEIASGLAQGPSLTLSYMKQNLNLAETAPFDVCLDAEALQQTRATVTADHKEAARAFVEKRAPRFTGA</sequence>
<organism evidence="3 4">
    <name type="scientific">Chelatococcus reniformis</name>
    <dbReference type="NCBI Taxonomy" id="1494448"/>
    <lineage>
        <taxon>Bacteria</taxon>
        <taxon>Pseudomonadati</taxon>
        <taxon>Pseudomonadota</taxon>
        <taxon>Alphaproteobacteria</taxon>
        <taxon>Hyphomicrobiales</taxon>
        <taxon>Chelatococcaceae</taxon>
        <taxon>Chelatococcus</taxon>
    </lineage>
</organism>